<dbReference type="Proteomes" id="UP000242146">
    <property type="component" value="Unassembled WGS sequence"/>
</dbReference>
<evidence type="ECO:0000313" key="4">
    <source>
        <dbReference type="EMBL" id="ORX48196.1"/>
    </source>
</evidence>
<keyword evidence="2" id="KW-0812">Transmembrane</keyword>
<proteinExistence type="predicted"/>
<keyword evidence="3" id="KW-0732">Signal</keyword>
<reference evidence="4 5" key="1">
    <citation type="submission" date="2016-07" db="EMBL/GenBank/DDBJ databases">
        <title>Pervasive Adenine N6-methylation of Active Genes in Fungi.</title>
        <authorList>
            <consortium name="DOE Joint Genome Institute"/>
            <person name="Mondo S.J."/>
            <person name="Dannebaum R.O."/>
            <person name="Kuo R.C."/>
            <person name="Labutti K."/>
            <person name="Haridas S."/>
            <person name="Kuo A."/>
            <person name="Salamov A."/>
            <person name="Ahrendt S.R."/>
            <person name="Lipzen A."/>
            <person name="Sullivan W."/>
            <person name="Andreopoulos W.B."/>
            <person name="Clum A."/>
            <person name="Lindquist E."/>
            <person name="Daum C."/>
            <person name="Ramamoorthy G.K."/>
            <person name="Gryganskyi A."/>
            <person name="Culley D."/>
            <person name="Magnuson J.K."/>
            <person name="James T.Y."/>
            <person name="O'Malley M.A."/>
            <person name="Stajich J.E."/>
            <person name="Spatafora J.W."/>
            <person name="Visel A."/>
            <person name="Grigoriev I.V."/>
        </authorList>
    </citation>
    <scope>NUCLEOTIDE SEQUENCE [LARGE SCALE GENOMIC DNA]</scope>
    <source>
        <strain evidence="4 5">NRRL 3301</strain>
    </source>
</reference>
<sequence length="770" mass="80983">MLFLLTAVLLPILIVQRYWIMKEIEQLALSFATVYFLPPPPVPATLDAPIASPPAPLATVGAVDDAFAVDFALGLCGIVAVVAVYVLAWRVARFGLRRLLSCGASAVAVAVRNSLCVADRMISCMYGLVLLVLCGVYVCCLLVVLPAVYLGGLGVICFGALATHLLAKRCFVSGLGTHLIQGPITSISTGLGTRPLQGPILTSTVTGLGSRPIQGPTNENSVLGVSLSCVRRPVVAGRLGPLARKPKPFGWVSRRSVAVLGPGVRPFGPTLEDALLAGPLAYHAALTDALDRAPVAVVVPEDVPVAEPVCYAGSSQADGWCAVPPIPAATVILDCAARPRPPTVLRPGKHFGGRHQAIPVPRDLCLRSLRQRRQRQASRAAFTRAFGRRPSRSTNAPASWFCPLPGPLAVAICWPEAMQVDEVTVVPVTVPLCLPDTMQADDAVPLPIVLPVNSSPGALVSGSSSPRHPALLSFGGTLPQCAPAAVLAPAPAPAPASLPLPVIANDCADDAGSDDGYNSDSTRASGIVPRHASAEVLAHRQPPSFTSAYNIHHHNKAQQLTFVLVSLSHNHSTASRQRGPAVDFCPAPRVGVGQQHHHSRTPTRPSGRLLSCSPCWRWPATATTTISARQYGPAVDVRPAPRIGVGQQQPPPPSPHANTAQRLTFAPRIGVGQQQPPPPPPRTPTRPSGRLLLPLLALASHSHTTTTTTTTTAIPARQHGPAVDFCPAPRVGDGQPQPHHYHQHHCMHARQHGPAVDFCPAPRVGALASH</sequence>
<feature type="signal peptide" evidence="3">
    <location>
        <begin position="1"/>
        <end position="17"/>
    </location>
</feature>
<feature type="region of interest" description="Disordered" evidence="1">
    <location>
        <begin position="588"/>
        <end position="608"/>
    </location>
</feature>
<feature type="compositionally biased region" description="Pro residues" evidence="1">
    <location>
        <begin position="675"/>
        <end position="684"/>
    </location>
</feature>
<keyword evidence="2" id="KW-1133">Transmembrane helix</keyword>
<keyword evidence="5" id="KW-1185">Reference proteome</keyword>
<organism evidence="4 5">
    <name type="scientific">Hesseltinella vesiculosa</name>
    <dbReference type="NCBI Taxonomy" id="101127"/>
    <lineage>
        <taxon>Eukaryota</taxon>
        <taxon>Fungi</taxon>
        <taxon>Fungi incertae sedis</taxon>
        <taxon>Mucoromycota</taxon>
        <taxon>Mucoromycotina</taxon>
        <taxon>Mucoromycetes</taxon>
        <taxon>Mucorales</taxon>
        <taxon>Cunninghamellaceae</taxon>
        <taxon>Hesseltinella</taxon>
    </lineage>
</organism>
<feature type="region of interest" description="Disordered" evidence="1">
    <location>
        <begin position="629"/>
        <end position="659"/>
    </location>
</feature>
<comment type="caution">
    <text evidence="4">The sequence shown here is derived from an EMBL/GenBank/DDBJ whole genome shotgun (WGS) entry which is preliminary data.</text>
</comment>
<feature type="transmembrane region" description="Helical" evidence="2">
    <location>
        <begin position="128"/>
        <end position="161"/>
    </location>
</feature>
<feature type="chain" id="PRO_5012394458" evidence="3">
    <location>
        <begin position="18"/>
        <end position="770"/>
    </location>
</feature>
<feature type="transmembrane region" description="Helical" evidence="2">
    <location>
        <begin position="66"/>
        <end position="88"/>
    </location>
</feature>
<evidence type="ECO:0000256" key="3">
    <source>
        <dbReference type="SAM" id="SignalP"/>
    </source>
</evidence>
<dbReference type="AlphaFoldDB" id="A0A1X2GA40"/>
<dbReference type="EMBL" id="MCGT01000030">
    <property type="protein sequence ID" value="ORX48196.1"/>
    <property type="molecule type" value="Genomic_DNA"/>
</dbReference>
<name>A0A1X2GA40_9FUNG</name>
<evidence type="ECO:0000256" key="2">
    <source>
        <dbReference type="SAM" id="Phobius"/>
    </source>
</evidence>
<protein>
    <submittedName>
        <fullName evidence="4">Uncharacterized protein</fullName>
    </submittedName>
</protein>
<gene>
    <name evidence="4" type="ORF">DM01DRAFT_1376805</name>
</gene>
<feature type="region of interest" description="Disordered" evidence="1">
    <location>
        <begin position="669"/>
        <end position="688"/>
    </location>
</feature>
<keyword evidence="2" id="KW-0472">Membrane</keyword>
<evidence type="ECO:0000313" key="5">
    <source>
        <dbReference type="Proteomes" id="UP000242146"/>
    </source>
</evidence>
<evidence type="ECO:0000256" key="1">
    <source>
        <dbReference type="SAM" id="MobiDB-lite"/>
    </source>
</evidence>
<accession>A0A1X2GA40</accession>